<dbReference type="PANTHER" id="PTHR12187">
    <property type="entry name" value="AGAP000124-PA"/>
    <property type="match status" value="1"/>
</dbReference>
<dbReference type="SUPFAM" id="SSF49562">
    <property type="entry name" value="C2 domain (Calcium/lipid-binding domain, CaLB)"/>
    <property type="match status" value="1"/>
</dbReference>
<dbReference type="InterPro" id="IPR011993">
    <property type="entry name" value="PH-like_dom_sf"/>
</dbReference>
<dbReference type="PROSITE" id="PS50003">
    <property type="entry name" value="PH_DOMAIN"/>
    <property type="match status" value="1"/>
</dbReference>
<evidence type="ECO:0000256" key="5">
    <source>
        <dbReference type="ARBA" id="ARBA00023098"/>
    </source>
</evidence>
<dbReference type="EMBL" id="GEFH01001314">
    <property type="protein sequence ID" value="JAP67267.1"/>
    <property type="molecule type" value="mRNA"/>
</dbReference>
<evidence type="ECO:0000256" key="1">
    <source>
        <dbReference type="ARBA" id="ARBA00004847"/>
    </source>
</evidence>
<proteinExistence type="evidence at transcript level"/>
<comment type="similarity">
    <text evidence="2">Belongs to the inositol 3,4-bisphosphate 4-phosphatase family.</text>
</comment>
<evidence type="ECO:0000256" key="4">
    <source>
        <dbReference type="ARBA" id="ARBA00022801"/>
    </source>
</evidence>
<dbReference type="SUPFAM" id="SSF50729">
    <property type="entry name" value="PH domain-like"/>
    <property type="match status" value="1"/>
</dbReference>
<dbReference type="GO" id="GO:0016316">
    <property type="term" value="F:phosphatidylinositol-3,4-bisphosphate 4-phosphatase activity"/>
    <property type="evidence" value="ECO:0007669"/>
    <property type="project" value="UniProtKB-EC"/>
</dbReference>
<dbReference type="AlphaFoldDB" id="A0A131XL31"/>
<organism evidence="9">
    <name type="scientific">Hyalomma excavatum</name>
    <dbReference type="NCBI Taxonomy" id="257692"/>
    <lineage>
        <taxon>Eukaryota</taxon>
        <taxon>Metazoa</taxon>
        <taxon>Ecdysozoa</taxon>
        <taxon>Arthropoda</taxon>
        <taxon>Chelicerata</taxon>
        <taxon>Arachnida</taxon>
        <taxon>Acari</taxon>
        <taxon>Parasitiformes</taxon>
        <taxon>Ixodida</taxon>
        <taxon>Ixodoidea</taxon>
        <taxon>Ixodidae</taxon>
        <taxon>Hyalomminae</taxon>
        <taxon>Hyalomma</taxon>
    </lineage>
</organism>
<evidence type="ECO:0000256" key="2">
    <source>
        <dbReference type="ARBA" id="ARBA00006306"/>
    </source>
</evidence>
<dbReference type="InterPro" id="IPR001849">
    <property type="entry name" value="PH_domain"/>
</dbReference>
<name>A0A131XL31_9ACAR</name>
<evidence type="ECO:0000256" key="3">
    <source>
        <dbReference type="ARBA" id="ARBA00013037"/>
    </source>
</evidence>
<comment type="pathway">
    <text evidence="1">Signal transduction; phosphatidylinositol signaling pathway.</text>
</comment>
<keyword evidence="5" id="KW-0443">Lipid metabolism</keyword>
<feature type="region of interest" description="Disordered" evidence="6">
    <location>
        <begin position="608"/>
        <end position="657"/>
    </location>
</feature>
<feature type="domain" description="C2" evidence="8">
    <location>
        <begin position="159"/>
        <end position="285"/>
    </location>
</feature>
<feature type="region of interest" description="Disordered" evidence="6">
    <location>
        <begin position="141"/>
        <end position="172"/>
    </location>
</feature>
<dbReference type="PANTHER" id="PTHR12187:SF11">
    <property type="entry name" value="PHOSPHATIDYLINOSITOL-3,4-BISPHOSPHATE 4-PHOSPHATASE"/>
    <property type="match status" value="1"/>
</dbReference>
<dbReference type="InterPro" id="IPR035892">
    <property type="entry name" value="C2_domain_sf"/>
</dbReference>
<reference evidence="9" key="1">
    <citation type="journal article" date="2017" name="Ticks Tick Borne Dis.">
        <title>An insight into the sialome of Hyalomma excavatum.</title>
        <authorList>
            <person name="Ribeiro J.M."/>
            <person name="Slovak M."/>
            <person name="Francischetti I.M."/>
        </authorList>
    </citation>
    <scope>NUCLEOTIDE SEQUENCE</scope>
    <source>
        <strain evidence="9">Samish</strain>
        <tissue evidence="9">Salivary glands</tissue>
    </source>
</reference>
<dbReference type="UniPathway" id="UPA00944"/>
<protein>
    <recommendedName>
        <fullName evidence="3">phosphatidylinositol-3,4-bisphosphate 4-phosphatase</fullName>
        <ecNumber evidence="3">3.1.3.66</ecNumber>
    </recommendedName>
</protein>
<dbReference type="Gene3D" id="2.60.40.150">
    <property type="entry name" value="C2 domain"/>
    <property type="match status" value="1"/>
</dbReference>
<evidence type="ECO:0000259" key="8">
    <source>
        <dbReference type="PROSITE" id="PS50004"/>
    </source>
</evidence>
<evidence type="ECO:0000259" key="7">
    <source>
        <dbReference type="PROSITE" id="PS50003"/>
    </source>
</evidence>
<feature type="domain" description="PH" evidence="7">
    <location>
        <begin position="18"/>
        <end position="121"/>
    </location>
</feature>
<evidence type="ECO:0000313" key="9">
    <source>
        <dbReference type="EMBL" id="JAP67267.1"/>
    </source>
</evidence>
<dbReference type="EC" id="3.1.3.66" evidence="3"/>
<dbReference type="InterPro" id="IPR000008">
    <property type="entry name" value="C2_dom"/>
</dbReference>
<accession>A0A131XL31</accession>
<sequence>MRFNAKEIAAVASQPSYKFEKEGVLFIKERQEGLFRRNDVFTERWCRLRGNLFFYYKTKDPCSEPVGVIVLERHSVKDGPISGGLYCFTIAFEGDELAIHMAAQGSSEREAWTSVLRDSSYERVREEVQILRARLLSRQRESDPGLYSGPSCKRSQDVGASSSEPAADKKDPLQNEPFLELGLACDNLRCDADGQAPNPLVVVLTGRPRHGLWSKFAQTEVVEKSSNPCFLTTVGFLKKQACATTEVKLCVYDVRERVTSTKTLLGEATFALGTLVQMPGCFLRLALISPSYENVGFVTVTARELEPELTMASKKDAQDLFWPTADRRRTYSLPACMPRRACTPLHAQLRIIFDGLSSKTYRFHTGLGAELRVHEIMAESKLSFSFPQLLLNLWINEEKQLMDTVTHLRELSPDWQAKQLLAIERHLLRINTYSEALENLAKQRGAHFKPSASKGLVSLEFAPVNMHLQRLWVHNTTSHKKCVYDVVTVGAFTAYAQKFLHGGLCKLLNQLKNAYPLLQREGQPSILGPDRLSTAAQAVLSIEHIREDIEADVQQLMQLADLKDIVGMEAAATKISDKAKQLTTLCNPTLVDEALTIWEGARLVQTSNDISNAGKTSPKRAHRPPPMARLKSASLPREFPAPPCASSGSPSDESSGDEALIDAVSVNGNVCSAHVRPVPQLHKSDSMYSTEESRFSGLSEEFEPLDLTHLNIRASIMCMVGRVQHLAHADDDQHVDEAELLDPLTPCSTPGDMSPWQAELAPSVRKLRQSMACLQKVARFTYALLSLKEPPPSASLSYSVRQRRDICFSHALTSLVAGLMSKLWCQQADPLFVHCLTTFGVLAQFTGLLSCHGDELAMLEDMVVAIDDLRRVAFWLEPATNVCSPKPRVEGSRVFLSVLIPTPETVMARVPHRGRFQFSVVPVFFNVGINEQATLAEKVGDQSFQERINLDGAASLKEYYKQFQRFPMPKHDTPRARSIQPREVPLMDVIEQLQTHVRARKSKDVEILHLAMEACRRMRGLRFTSCKSAKDRTGMCVTLEQGQILLQDFGLDSKEVPRAVACMRSEGTRRQNTFKNVGVRKYAFNSLQMMALPKQYRPPPGTFGNVQS</sequence>
<dbReference type="SMART" id="SM00233">
    <property type="entry name" value="PH"/>
    <property type="match status" value="1"/>
</dbReference>
<feature type="compositionally biased region" description="Low complexity" evidence="6">
    <location>
        <begin position="644"/>
        <end position="653"/>
    </location>
</feature>
<dbReference type="InterPro" id="IPR039034">
    <property type="entry name" value="INPP4"/>
</dbReference>
<dbReference type="GO" id="GO:0005737">
    <property type="term" value="C:cytoplasm"/>
    <property type="evidence" value="ECO:0007669"/>
    <property type="project" value="TreeGrafter"/>
</dbReference>
<dbReference type="Pfam" id="PF00168">
    <property type="entry name" value="C2"/>
    <property type="match status" value="1"/>
</dbReference>
<keyword evidence="4" id="KW-0378">Hydrolase</keyword>
<evidence type="ECO:0000256" key="6">
    <source>
        <dbReference type="SAM" id="MobiDB-lite"/>
    </source>
</evidence>
<dbReference type="PROSITE" id="PS50004">
    <property type="entry name" value="C2"/>
    <property type="match status" value="1"/>
</dbReference>
<dbReference type="Gene3D" id="2.30.29.30">
    <property type="entry name" value="Pleckstrin-homology domain (PH domain)/Phosphotyrosine-binding domain (PTB)"/>
    <property type="match status" value="1"/>
</dbReference>
<dbReference type="Pfam" id="PF00169">
    <property type="entry name" value="PH"/>
    <property type="match status" value="1"/>
</dbReference>